<dbReference type="GO" id="GO:0005874">
    <property type="term" value="C:microtubule"/>
    <property type="evidence" value="ECO:0007669"/>
    <property type="project" value="UniProtKB-KW"/>
</dbReference>
<dbReference type="Proteomes" id="UP000041254">
    <property type="component" value="Unassembled WGS sequence"/>
</dbReference>
<dbReference type="EMBL" id="CDMY01000383">
    <property type="protein sequence ID" value="CEM08046.1"/>
    <property type="molecule type" value="Genomic_DNA"/>
</dbReference>
<gene>
    <name evidence="11" type="ORF">Vbra_14569</name>
</gene>
<evidence type="ECO:0000313" key="11">
    <source>
        <dbReference type="EMBL" id="CEM08046.1"/>
    </source>
</evidence>
<dbReference type="GO" id="GO:0045505">
    <property type="term" value="F:dynein intermediate chain binding"/>
    <property type="evidence" value="ECO:0007669"/>
    <property type="project" value="TreeGrafter"/>
</dbReference>
<dbReference type="GO" id="GO:0051028">
    <property type="term" value="P:mRNA transport"/>
    <property type="evidence" value="ECO:0007669"/>
    <property type="project" value="UniProtKB-KW"/>
</dbReference>
<keyword evidence="12" id="KW-1185">Reference proteome</keyword>
<dbReference type="VEuPathDB" id="CryptoDB:Vbra_14569"/>
<keyword evidence="10" id="KW-0243">Dynein</keyword>
<dbReference type="InParanoid" id="A0A0G4F7G1"/>
<dbReference type="STRING" id="1169540.A0A0G4F7G1"/>
<evidence type="ECO:0000256" key="3">
    <source>
        <dbReference type="ARBA" id="ARBA00022448"/>
    </source>
</evidence>
<dbReference type="Gene3D" id="3.30.740.10">
    <property type="entry name" value="Protein Inhibitor Of Neuronal Nitric Oxide Synthase"/>
    <property type="match status" value="1"/>
</dbReference>
<sequence>MLELAIAKAQQAQEVCATEKDVATYIKKAFEENYEKTWHVVVGRNFSTYVTHEQQMYAYFYLGQMGVCIWKTP</sequence>
<accession>A0A0G4F7G1</accession>
<dbReference type="SMART" id="SM01375">
    <property type="entry name" value="Dynein_light"/>
    <property type="match status" value="1"/>
</dbReference>
<evidence type="ECO:0000256" key="4">
    <source>
        <dbReference type="ARBA" id="ARBA00022490"/>
    </source>
</evidence>
<dbReference type="SUPFAM" id="SSF54648">
    <property type="entry name" value="DLC"/>
    <property type="match status" value="1"/>
</dbReference>
<proteinExistence type="inferred from homology"/>
<keyword evidence="10" id="KW-0505">Motor protein</keyword>
<evidence type="ECO:0000256" key="9">
    <source>
        <dbReference type="ARBA" id="ARBA00023242"/>
    </source>
</evidence>
<keyword evidence="9" id="KW-0539">Nucleus</keyword>
<evidence type="ECO:0000256" key="7">
    <source>
        <dbReference type="ARBA" id="ARBA00022927"/>
    </source>
</evidence>
<evidence type="ECO:0000256" key="8">
    <source>
        <dbReference type="ARBA" id="ARBA00023212"/>
    </source>
</evidence>
<keyword evidence="3" id="KW-0813">Transport</keyword>
<evidence type="ECO:0000256" key="6">
    <source>
        <dbReference type="ARBA" id="ARBA00022816"/>
    </source>
</evidence>
<dbReference type="Pfam" id="PF01221">
    <property type="entry name" value="Dynein_light"/>
    <property type="match status" value="1"/>
</dbReference>
<name>A0A0G4F7G1_VITBC</name>
<dbReference type="FunFam" id="3.30.740.10:FF:000005">
    <property type="entry name" value="Dynein light chain"/>
    <property type="match status" value="1"/>
</dbReference>
<organism evidence="11 12">
    <name type="scientific">Vitrella brassicaformis (strain CCMP3155)</name>
    <dbReference type="NCBI Taxonomy" id="1169540"/>
    <lineage>
        <taxon>Eukaryota</taxon>
        <taxon>Sar</taxon>
        <taxon>Alveolata</taxon>
        <taxon>Colpodellida</taxon>
        <taxon>Vitrellaceae</taxon>
        <taxon>Vitrella</taxon>
    </lineage>
</organism>
<dbReference type="InterPro" id="IPR001372">
    <property type="entry name" value="Dynein_light_chain_typ-1/2"/>
</dbReference>
<dbReference type="OMA" id="STYVTHE"/>
<dbReference type="PANTHER" id="PTHR11886:SF35">
    <property type="entry name" value="DYNEIN LIGHT CHAIN"/>
    <property type="match status" value="1"/>
</dbReference>
<dbReference type="GO" id="GO:0005634">
    <property type="term" value="C:nucleus"/>
    <property type="evidence" value="ECO:0007669"/>
    <property type="project" value="UniProtKB-SubCell"/>
</dbReference>
<evidence type="ECO:0000256" key="10">
    <source>
        <dbReference type="RuleBase" id="RU365010"/>
    </source>
</evidence>
<keyword evidence="5 10" id="KW-0493">Microtubule</keyword>
<dbReference type="GO" id="GO:0007017">
    <property type="term" value="P:microtubule-based process"/>
    <property type="evidence" value="ECO:0007669"/>
    <property type="project" value="InterPro"/>
</dbReference>
<keyword evidence="8 10" id="KW-0206">Cytoskeleton</keyword>
<comment type="subcellular location">
    <subcellularLocation>
        <location evidence="2 10">Cytoplasm</location>
        <location evidence="2 10">Cytoskeleton</location>
    </subcellularLocation>
    <subcellularLocation>
        <location evidence="1">Nucleus</location>
    </subcellularLocation>
</comment>
<comment type="similarity">
    <text evidence="10">Belongs to the dynein light chain family.</text>
</comment>
<protein>
    <recommendedName>
        <fullName evidence="10">Dynein light chain</fullName>
    </recommendedName>
</protein>
<dbReference type="PANTHER" id="PTHR11886">
    <property type="entry name" value="DYNEIN LIGHT CHAIN"/>
    <property type="match status" value="1"/>
</dbReference>
<dbReference type="AlphaFoldDB" id="A0A0G4F7G1"/>
<evidence type="ECO:0000256" key="1">
    <source>
        <dbReference type="ARBA" id="ARBA00004123"/>
    </source>
</evidence>
<keyword evidence="6" id="KW-0509">mRNA transport</keyword>
<keyword evidence="4 10" id="KW-0963">Cytoplasm</keyword>
<evidence type="ECO:0000256" key="5">
    <source>
        <dbReference type="ARBA" id="ARBA00022701"/>
    </source>
</evidence>
<dbReference type="GO" id="GO:0015031">
    <property type="term" value="P:protein transport"/>
    <property type="evidence" value="ECO:0007669"/>
    <property type="project" value="UniProtKB-KW"/>
</dbReference>
<reference evidence="11 12" key="1">
    <citation type="submission" date="2014-11" db="EMBL/GenBank/DDBJ databases">
        <authorList>
            <person name="Zhu J."/>
            <person name="Qi W."/>
            <person name="Song R."/>
        </authorList>
    </citation>
    <scope>NUCLEOTIDE SEQUENCE [LARGE SCALE GENOMIC DNA]</scope>
</reference>
<dbReference type="OrthoDB" id="10033309at2759"/>
<dbReference type="InterPro" id="IPR037177">
    <property type="entry name" value="DLC_sf"/>
</dbReference>
<evidence type="ECO:0000256" key="2">
    <source>
        <dbReference type="ARBA" id="ARBA00004245"/>
    </source>
</evidence>
<evidence type="ECO:0000313" key="12">
    <source>
        <dbReference type="Proteomes" id="UP000041254"/>
    </source>
</evidence>
<dbReference type="GO" id="GO:0005868">
    <property type="term" value="C:cytoplasmic dynein complex"/>
    <property type="evidence" value="ECO:0007669"/>
    <property type="project" value="TreeGrafter"/>
</dbReference>
<keyword evidence="7" id="KW-0653">Protein transport</keyword>